<dbReference type="SMART" id="SM00387">
    <property type="entry name" value="HATPase_c"/>
    <property type="match status" value="1"/>
</dbReference>
<evidence type="ECO:0000256" key="5">
    <source>
        <dbReference type="ARBA" id="ARBA00022777"/>
    </source>
</evidence>
<evidence type="ECO:0000259" key="9">
    <source>
        <dbReference type="PROSITE" id="PS50109"/>
    </source>
</evidence>
<dbReference type="EMBL" id="JACJQH010000060">
    <property type="protein sequence ID" value="MBD2199449.1"/>
    <property type="molecule type" value="Genomic_DNA"/>
</dbReference>
<dbReference type="SMART" id="SM00086">
    <property type="entry name" value="PAC"/>
    <property type="match status" value="7"/>
</dbReference>
<feature type="modified residue" description="4-aspartylphosphate" evidence="7">
    <location>
        <position position="59"/>
    </location>
</feature>
<dbReference type="Pfam" id="PF08447">
    <property type="entry name" value="PAS_3"/>
    <property type="match status" value="4"/>
</dbReference>
<gene>
    <name evidence="13" type="ORF">H6G24_28875</name>
</gene>
<dbReference type="InterPro" id="IPR005467">
    <property type="entry name" value="His_kinase_dom"/>
</dbReference>
<dbReference type="InterPro" id="IPR013656">
    <property type="entry name" value="PAS_4"/>
</dbReference>
<dbReference type="SUPFAM" id="SSF55785">
    <property type="entry name" value="PYP-like sensor domain (PAS domain)"/>
    <property type="match status" value="6"/>
</dbReference>
<dbReference type="Gene3D" id="3.30.450.20">
    <property type="entry name" value="PAS domain"/>
    <property type="match status" value="6"/>
</dbReference>
<organism evidence="13 14">
    <name type="scientific">Calothrix parietina FACHB-288</name>
    <dbReference type="NCBI Taxonomy" id="2692896"/>
    <lineage>
        <taxon>Bacteria</taxon>
        <taxon>Bacillati</taxon>
        <taxon>Cyanobacteriota</taxon>
        <taxon>Cyanophyceae</taxon>
        <taxon>Nostocales</taxon>
        <taxon>Calotrichaceae</taxon>
        <taxon>Calothrix</taxon>
    </lineage>
</organism>
<dbReference type="PROSITE" id="PS50112">
    <property type="entry name" value="PAS"/>
    <property type="match status" value="4"/>
</dbReference>
<evidence type="ECO:0000256" key="3">
    <source>
        <dbReference type="ARBA" id="ARBA00022553"/>
    </source>
</evidence>
<dbReference type="Proteomes" id="UP000658514">
    <property type="component" value="Unassembled WGS sequence"/>
</dbReference>
<dbReference type="PROSITE" id="PS50110">
    <property type="entry name" value="RESPONSE_REGULATORY"/>
    <property type="match status" value="2"/>
</dbReference>
<evidence type="ECO:0000256" key="7">
    <source>
        <dbReference type="PROSITE-ProRule" id="PRU00169"/>
    </source>
</evidence>
<protein>
    <recommendedName>
        <fullName evidence="2">histidine kinase</fullName>
        <ecNumber evidence="2">2.7.13.3</ecNumber>
    </recommendedName>
</protein>
<dbReference type="EC" id="2.7.13.3" evidence="2"/>
<dbReference type="PROSITE" id="PS50113">
    <property type="entry name" value="PAC"/>
    <property type="match status" value="6"/>
</dbReference>
<dbReference type="SUPFAM" id="SSF52172">
    <property type="entry name" value="CheY-like"/>
    <property type="match status" value="2"/>
</dbReference>
<feature type="domain" description="PAS" evidence="11">
    <location>
        <begin position="416"/>
        <end position="486"/>
    </location>
</feature>
<feature type="domain" description="PAC" evidence="12">
    <location>
        <begin position="362"/>
        <end position="415"/>
    </location>
</feature>
<keyword evidence="5" id="KW-0418">Kinase</keyword>
<dbReference type="InterPro" id="IPR000014">
    <property type="entry name" value="PAS"/>
</dbReference>
<dbReference type="Gene3D" id="2.10.70.100">
    <property type="match status" value="2"/>
</dbReference>
<dbReference type="InterPro" id="IPR003594">
    <property type="entry name" value="HATPase_dom"/>
</dbReference>
<feature type="domain" description="PAS" evidence="11">
    <location>
        <begin position="538"/>
        <end position="593"/>
    </location>
</feature>
<feature type="modified residue" description="4-aspartylphosphate" evidence="7">
    <location>
        <position position="1232"/>
    </location>
</feature>
<comment type="catalytic activity">
    <reaction evidence="1">
        <text>ATP + protein L-histidine = ADP + protein N-phospho-L-histidine.</text>
        <dbReference type="EC" id="2.7.13.3"/>
    </reaction>
</comment>
<dbReference type="InterPro" id="IPR001610">
    <property type="entry name" value="PAC"/>
</dbReference>
<feature type="domain" description="PAC" evidence="12">
    <location>
        <begin position="612"/>
        <end position="664"/>
    </location>
</feature>
<keyword evidence="8" id="KW-0175">Coiled coil</keyword>
<dbReference type="InterPro" id="IPR052162">
    <property type="entry name" value="Sensor_kinase/Photoreceptor"/>
</dbReference>
<dbReference type="Gene3D" id="1.10.287.130">
    <property type="match status" value="1"/>
</dbReference>
<feature type="domain" description="PAS" evidence="11">
    <location>
        <begin position="665"/>
        <end position="737"/>
    </location>
</feature>
<dbReference type="CDD" id="cd00156">
    <property type="entry name" value="REC"/>
    <property type="match status" value="1"/>
</dbReference>
<comment type="caution">
    <text evidence="13">The sequence shown here is derived from an EMBL/GenBank/DDBJ whole genome shotgun (WGS) entry which is preliminary data.</text>
</comment>
<dbReference type="CDD" id="cd16922">
    <property type="entry name" value="HATPase_EvgS-ArcB-TorS-like"/>
    <property type="match status" value="1"/>
</dbReference>
<dbReference type="InterPro" id="IPR036097">
    <property type="entry name" value="HisK_dim/P_sf"/>
</dbReference>
<dbReference type="CDD" id="cd17580">
    <property type="entry name" value="REC_2_DhkD-like"/>
    <property type="match status" value="1"/>
</dbReference>
<keyword evidence="14" id="KW-1185">Reference proteome</keyword>
<dbReference type="InterPro" id="IPR013655">
    <property type="entry name" value="PAS_fold_3"/>
</dbReference>
<dbReference type="PRINTS" id="PR00344">
    <property type="entry name" value="BCTRLSENSOR"/>
</dbReference>
<dbReference type="CDD" id="cd00082">
    <property type="entry name" value="HisKA"/>
    <property type="match status" value="1"/>
</dbReference>
<sequence length="1304" mass="147052">MNQQLRTVLIVDDSPEDRELYLRYLRRDGTYNYNFVHAELARIGLELWQQHQPDIVLLDYFLPDLDGRDFLRQLQTITGQLFLPVIVVTGQGNEAIAAQAIKAGAQDYLVKGSMTADGLCLAVNAAIENIQLRNQLQQALQQVQDELAERKRTEKILQENEERLRLALEAAHMGTWDWNITTGKIQWSSNLEALFGLKPGEFDGSYTMFVSRLHPDDRDRVLEAINAAIATGANYNIEFRVVYPNGDIRWALSQGKVFYDETGNPVRMAGVDLDITERKRSEAELQQTNAWLKLAQKATSSGLWDWNLTTGKIRIGEEFCRLIAIDPAIREISYEDWLLLIHPEDRIKVNEYISRLIRDQQQDYDTEFRLLHPQSDRWLASRAKVFYDETGKAVRMTGNIQDINARKLAEENLRESERRYANLAQAVPVAIFRFDNHNNCVYVNDRWSEISGRPKEAAFGSGWIDSLHPQDRDRIVTAWAQALASGGMYQQEGRCLRPDGSITWFYCQVLPETDPNGSITGYIGTLTDITDRKQAEEQIRLQAQVLAQTHDSVISTDLDGYITSWNQGAERVFGYSAQEAIGQHLRLMYRQPEMLDFLETQVIAPLKIKGEHELEVTVPRKSGELITVLLSLSLLRDENQRPVGMIGLSMDITARKLAEAALRENEQLLRLALSGAKAGSWDWEIQTNQINWSPENYDLYGLDPNKAQVEYADWYNTLHPEDKERTHAEVMQVVEQKLPEYQSEFRIVHPQKGICWLLALGRVTFDRHGEPLRLSGINLDISDRKRAEEELRQSEEFKQRMLASSSDCIKVLDLDGKLLYMNPGGICLLEIDDFTPLLHSEWCCFWPEEARNIAEDALAMAKLGELGRFQGYCPTAKGKPKWWDVVLTPIRNSAGQVVQILCISRDITDDKNLEIERDRILQLEQEARNEAEKANRIKDEFLAVLSHELRSPLNPILGWTKLLQSGKLDEAKTTEALATIERNAKLQTQLIDDLLDIARILRGKLSLNAEPVNLAYVIEAAIETVRTAAVAKSIVIHPLLPNIGQVSGDAVRLQQIIWNLLSNAIKFTPSGGRVDIWLEKVGKQAQITVADTGKGINPEFLPYIFESFRQEDVSVTRKYGGLGLGLAIVRHLIAAHGGTVSADSLGEGHGAIFTVKLPLLHVESESDRPEELPADILDLTGIKVLTIDDEADSRDFIEFLLAEYGAEVMTVASSGEFLTAIASFQPDIIVSDIGMPEVDGYTLMRQVRKLEAEKGGTIPAIALTAYAGEINQQQALAAGFQRHLSKPIDPDLLILAIAQLLREQ</sequence>
<dbReference type="SMART" id="SM00448">
    <property type="entry name" value="REC"/>
    <property type="match status" value="2"/>
</dbReference>
<evidence type="ECO:0000256" key="8">
    <source>
        <dbReference type="SAM" id="Coils"/>
    </source>
</evidence>
<evidence type="ECO:0000259" key="10">
    <source>
        <dbReference type="PROSITE" id="PS50110"/>
    </source>
</evidence>
<evidence type="ECO:0000259" key="12">
    <source>
        <dbReference type="PROSITE" id="PS50113"/>
    </source>
</evidence>
<dbReference type="InterPro" id="IPR003661">
    <property type="entry name" value="HisK_dim/P_dom"/>
</dbReference>
<evidence type="ECO:0000256" key="4">
    <source>
        <dbReference type="ARBA" id="ARBA00022679"/>
    </source>
</evidence>
<dbReference type="InterPro" id="IPR035965">
    <property type="entry name" value="PAS-like_dom_sf"/>
</dbReference>
<dbReference type="CDD" id="cd00130">
    <property type="entry name" value="PAS"/>
    <property type="match status" value="6"/>
</dbReference>
<dbReference type="Pfam" id="PF02518">
    <property type="entry name" value="HATPase_c"/>
    <property type="match status" value="1"/>
</dbReference>
<feature type="domain" description="Response regulatory" evidence="10">
    <location>
        <begin position="7"/>
        <end position="126"/>
    </location>
</feature>
<feature type="domain" description="Response regulatory" evidence="10">
    <location>
        <begin position="1183"/>
        <end position="1301"/>
    </location>
</feature>
<feature type="domain" description="PAC" evidence="12">
    <location>
        <begin position="489"/>
        <end position="541"/>
    </location>
</feature>
<dbReference type="SMART" id="SM00388">
    <property type="entry name" value="HisKA"/>
    <property type="match status" value="1"/>
</dbReference>
<dbReference type="InterPro" id="IPR000700">
    <property type="entry name" value="PAS-assoc_C"/>
</dbReference>
<feature type="coiled-coil region" evidence="8">
    <location>
        <begin position="913"/>
        <end position="940"/>
    </location>
</feature>
<dbReference type="SMART" id="SM00091">
    <property type="entry name" value="PAS"/>
    <property type="match status" value="5"/>
</dbReference>
<dbReference type="SUPFAM" id="SSF55874">
    <property type="entry name" value="ATPase domain of HSP90 chaperone/DNA topoisomerase II/histidine kinase"/>
    <property type="match status" value="1"/>
</dbReference>
<feature type="domain" description="PAC" evidence="12">
    <location>
        <begin position="235"/>
        <end position="287"/>
    </location>
</feature>
<dbReference type="InterPro" id="IPR004358">
    <property type="entry name" value="Sig_transdc_His_kin-like_C"/>
</dbReference>
<dbReference type="Pfam" id="PF13426">
    <property type="entry name" value="PAS_9"/>
    <property type="match status" value="1"/>
</dbReference>
<dbReference type="PANTHER" id="PTHR43304:SF1">
    <property type="entry name" value="PAC DOMAIN-CONTAINING PROTEIN"/>
    <property type="match status" value="1"/>
</dbReference>
<keyword evidence="4" id="KW-0808">Transferase</keyword>
<reference evidence="13 14" key="1">
    <citation type="journal article" date="2020" name="ISME J.">
        <title>Comparative genomics reveals insights into cyanobacterial evolution and habitat adaptation.</title>
        <authorList>
            <person name="Chen M.Y."/>
            <person name="Teng W.K."/>
            <person name="Zhao L."/>
            <person name="Hu C.X."/>
            <person name="Zhou Y.K."/>
            <person name="Han B.P."/>
            <person name="Song L.R."/>
            <person name="Shu W.S."/>
        </authorList>
    </citation>
    <scope>NUCLEOTIDE SEQUENCE [LARGE SCALE GENOMIC DNA]</scope>
    <source>
        <strain evidence="13 14">FACHB-288</strain>
    </source>
</reference>
<feature type="domain" description="Histidine kinase" evidence="9">
    <location>
        <begin position="944"/>
        <end position="1161"/>
    </location>
</feature>
<keyword evidence="3 7" id="KW-0597">Phosphoprotein</keyword>
<dbReference type="InterPro" id="IPR001789">
    <property type="entry name" value="Sig_transdc_resp-reg_receiver"/>
</dbReference>
<name>A0ABR8AI80_9CYAN</name>
<dbReference type="NCBIfam" id="TIGR00229">
    <property type="entry name" value="sensory_box"/>
    <property type="match status" value="5"/>
</dbReference>
<dbReference type="SUPFAM" id="SSF47384">
    <property type="entry name" value="Homodimeric domain of signal transducing histidine kinase"/>
    <property type="match status" value="1"/>
</dbReference>
<dbReference type="InterPro" id="IPR036890">
    <property type="entry name" value="HATPase_C_sf"/>
</dbReference>
<evidence type="ECO:0000313" key="14">
    <source>
        <dbReference type="Proteomes" id="UP000658514"/>
    </source>
</evidence>
<feature type="domain" description="PAS" evidence="11">
    <location>
        <begin position="160"/>
        <end position="232"/>
    </location>
</feature>
<feature type="domain" description="PAC" evidence="12">
    <location>
        <begin position="741"/>
        <end position="793"/>
    </location>
</feature>
<dbReference type="PANTHER" id="PTHR43304">
    <property type="entry name" value="PHYTOCHROME-LIKE PROTEIN CPH1"/>
    <property type="match status" value="1"/>
</dbReference>
<evidence type="ECO:0000256" key="6">
    <source>
        <dbReference type="ARBA" id="ARBA00023012"/>
    </source>
</evidence>
<dbReference type="PROSITE" id="PS50109">
    <property type="entry name" value="HIS_KIN"/>
    <property type="match status" value="1"/>
</dbReference>
<dbReference type="Gene3D" id="3.30.565.10">
    <property type="entry name" value="Histidine kinase-like ATPase, C-terminal domain"/>
    <property type="match status" value="1"/>
</dbReference>
<evidence type="ECO:0000259" key="11">
    <source>
        <dbReference type="PROSITE" id="PS50112"/>
    </source>
</evidence>
<dbReference type="Pfam" id="PF08448">
    <property type="entry name" value="PAS_4"/>
    <property type="match status" value="1"/>
</dbReference>
<accession>A0ABR8AI80</accession>
<dbReference type="RefSeq" id="WP_190548990.1">
    <property type="nucleotide sequence ID" value="NZ_CAWPNO010000096.1"/>
</dbReference>
<evidence type="ECO:0000313" key="13">
    <source>
        <dbReference type="EMBL" id="MBD2199449.1"/>
    </source>
</evidence>
<evidence type="ECO:0000256" key="1">
    <source>
        <dbReference type="ARBA" id="ARBA00000085"/>
    </source>
</evidence>
<keyword evidence="6" id="KW-0902">Two-component regulatory system</keyword>
<proteinExistence type="predicted"/>
<dbReference type="Pfam" id="PF00512">
    <property type="entry name" value="HisKA"/>
    <property type="match status" value="1"/>
</dbReference>
<dbReference type="InterPro" id="IPR011006">
    <property type="entry name" value="CheY-like_superfamily"/>
</dbReference>
<dbReference type="Gene3D" id="3.40.50.2300">
    <property type="match status" value="2"/>
</dbReference>
<feature type="domain" description="PAC" evidence="12">
    <location>
        <begin position="862"/>
        <end position="919"/>
    </location>
</feature>
<evidence type="ECO:0000256" key="2">
    <source>
        <dbReference type="ARBA" id="ARBA00012438"/>
    </source>
</evidence>
<dbReference type="Pfam" id="PF00072">
    <property type="entry name" value="Response_reg"/>
    <property type="match status" value="2"/>
</dbReference>
<feature type="coiled-coil region" evidence="8">
    <location>
        <begin position="122"/>
        <end position="170"/>
    </location>
</feature>